<dbReference type="AlphaFoldDB" id="A0A4V6T4R1"/>
<feature type="region of interest" description="Disordered" evidence="12">
    <location>
        <begin position="244"/>
        <end position="270"/>
    </location>
</feature>
<proteinExistence type="predicted"/>
<dbReference type="GO" id="GO:0005634">
    <property type="term" value="C:nucleus"/>
    <property type="evidence" value="ECO:0007669"/>
    <property type="project" value="UniProtKB-SubCell"/>
</dbReference>
<dbReference type="GO" id="GO:0000976">
    <property type="term" value="F:transcription cis-regulatory region binding"/>
    <property type="evidence" value="ECO:0007669"/>
    <property type="project" value="TreeGrafter"/>
</dbReference>
<dbReference type="InterPro" id="IPR006456">
    <property type="entry name" value="ZF_HD_homeobox_Cys/His_dimer"/>
</dbReference>
<keyword evidence="11" id="KW-0539">Nucleus</keyword>
<comment type="subunit">
    <text evidence="3">Homo- and heterodimer with other ZFHD proteins.</text>
</comment>
<feature type="compositionally biased region" description="Polar residues" evidence="12">
    <location>
        <begin position="85"/>
        <end position="99"/>
    </location>
</feature>
<dbReference type="PROSITE" id="PS51523">
    <property type="entry name" value="ZF_HD_DIMER"/>
    <property type="match status" value="1"/>
</dbReference>
<evidence type="ECO:0000256" key="10">
    <source>
        <dbReference type="ARBA" id="ARBA00023163"/>
    </source>
</evidence>
<dbReference type="GO" id="GO:0050793">
    <property type="term" value="P:regulation of developmental process"/>
    <property type="evidence" value="ECO:0007669"/>
    <property type="project" value="TreeGrafter"/>
</dbReference>
<dbReference type="PANTHER" id="PTHR31948">
    <property type="entry name" value="ZINC-FINGER HOMEODOMAIN PROTEIN 2"/>
    <property type="match status" value="1"/>
</dbReference>
<evidence type="ECO:0000256" key="9">
    <source>
        <dbReference type="ARBA" id="ARBA00023155"/>
    </source>
</evidence>
<evidence type="ECO:0000313" key="14">
    <source>
        <dbReference type="EMBL" id="THU72005.1"/>
    </source>
</evidence>
<dbReference type="NCBIfam" id="TIGR01566">
    <property type="entry name" value="ZF_HD_prot_N"/>
    <property type="match status" value="1"/>
</dbReference>
<comment type="function">
    <text evidence="1">Putative transcription factor.</text>
</comment>
<sequence length="359" mass="37966">MEFRGASEIRIPSSPPGYNTSLIRGGSAFSKPILPSASLVSPRGGGVGSDGGDAGGAANGNIFGNARAPPPTLEHTTTTMDHTPQSLLTKNAGQDSIPNSSPGAVAAGVSSHTKPAATTKTSSTIAATATISTRYGECLRNHAAAVGGHIVDGCGEFMPSGEPDTPEAFNCAACGCHRSFHRRDGDGGTNAAGPYYHSTTRLPVLLPPPHPHHHQKQFHLSGFCSPSTAVPGSSGFIQFCNTNPSGSGGTTTESSSEERINAGAPTPATMPRKRFRTKFTAEQKDKMLAFAERAGWRIQRQDSAMVEQFCAEIGVRRQVLKVWMHNNKHTVTRKRQQQEELAVQQQQSQLPQPGSPLLH</sequence>
<dbReference type="PANTHER" id="PTHR31948:SF167">
    <property type="entry name" value="ZINC-FINGER HOMEODOMAIN PROTEIN 6"/>
    <property type="match status" value="1"/>
</dbReference>
<evidence type="ECO:0000256" key="3">
    <source>
        <dbReference type="ARBA" id="ARBA00011416"/>
    </source>
</evidence>
<keyword evidence="8" id="KW-0238">DNA-binding</keyword>
<reference evidence="14 15" key="1">
    <citation type="journal article" date="2019" name="Nat. Plants">
        <title>Genome sequencing of Musa balbisiana reveals subgenome evolution and function divergence in polyploid bananas.</title>
        <authorList>
            <person name="Yao X."/>
        </authorList>
    </citation>
    <scope>NUCLEOTIDE SEQUENCE [LARGE SCALE GENOMIC DNA]</scope>
    <source>
        <strain evidence="15">cv. DH-PKW</strain>
        <tissue evidence="14">Leaves</tissue>
    </source>
</reference>
<dbReference type="InterPro" id="IPR009057">
    <property type="entry name" value="Homeodomain-like_sf"/>
</dbReference>
<keyword evidence="15" id="KW-1185">Reference proteome</keyword>
<keyword evidence="7" id="KW-0805">Transcription regulation</keyword>
<evidence type="ECO:0000256" key="1">
    <source>
        <dbReference type="ARBA" id="ARBA00004049"/>
    </source>
</evidence>
<keyword evidence="10" id="KW-0804">Transcription</keyword>
<evidence type="ECO:0000259" key="13">
    <source>
        <dbReference type="PROSITE" id="PS51523"/>
    </source>
</evidence>
<keyword evidence="5" id="KW-0863">Zinc-finger</keyword>
<feature type="compositionally biased region" description="Low complexity" evidence="12">
    <location>
        <begin position="100"/>
        <end position="117"/>
    </location>
</feature>
<keyword evidence="6" id="KW-0862">Zinc</keyword>
<feature type="compositionally biased region" description="Low complexity" evidence="12">
    <location>
        <begin position="339"/>
        <end position="359"/>
    </location>
</feature>
<evidence type="ECO:0000256" key="4">
    <source>
        <dbReference type="ARBA" id="ARBA00022723"/>
    </source>
</evidence>
<gene>
    <name evidence="14" type="ORF">C4D60_Mb04t07530</name>
</gene>
<evidence type="ECO:0000256" key="6">
    <source>
        <dbReference type="ARBA" id="ARBA00022833"/>
    </source>
</evidence>
<dbReference type="GO" id="GO:0003700">
    <property type="term" value="F:DNA-binding transcription factor activity"/>
    <property type="evidence" value="ECO:0007669"/>
    <property type="project" value="TreeGrafter"/>
</dbReference>
<evidence type="ECO:0000256" key="2">
    <source>
        <dbReference type="ARBA" id="ARBA00004123"/>
    </source>
</evidence>
<evidence type="ECO:0000256" key="7">
    <source>
        <dbReference type="ARBA" id="ARBA00023015"/>
    </source>
</evidence>
<protein>
    <recommendedName>
        <fullName evidence="13">ZF-HD dimerization-type domain-containing protein</fullName>
    </recommendedName>
</protein>
<dbReference type="FunFam" id="1.10.10.60:FF:000257">
    <property type="entry name" value="Zinc-finger homeodomain protein 2"/>
    <property type="match status" value="1"/>
</dbReference>
<feature type="region of interest" description="Disordered" evidence="12">
    <location>
        <begin position="335"/>
        <end position="359"/>
    </location>
</feature>
<dbReference type="InterPro" id="IPR006455">
    <property type="entry name" value="Homeodomain_ZF_HD"/>
</dbReference>
<dbReference type="EMBL" id="PYDT01000001">
    <property type="protein sequence ID" value="THU72005.1"/>
    <property type="molecule type" value="Genomic_DNA"/>
</dbReference>
<evidence type="ECO:0000256" key="12">
    <source>
        <dbReference type="SAM" id="MobiDB-lite"/>
    </source>
</evidence>
<dbReference type="Gene3D" id="1.10.10.60">
    <property type="entry name" value="Homeodomain-like"/>
    <property type="match status" value="1"/>
</dbReference>
<evidence type="ECO:0000313" key="15">
    <source>
        <dbReference type="Proteomes" id="UP000317650"/>
    </source>
</evidence>
<feature type="domain" description="ZF-HD dimerization-type" evidence="13">
    <location>
        <begin position="135"/>
        <end position="184"/>
    </location>
</feature>
<dbReference type="SUPFAM" id="SSF46689">
    <property type="entry name" value="Homeodomain-like"/>
    <property type="match status" value="1"/>
</dbReference>
<keyword evidence="4" id="KW-0479">Metal-binding</keyword>
<organism evidence="14 15">
    <name type="scientific">Musa balbisiana</name>
    <name type="common">Banana</name>
    <dbReference type="NCBI Taxonomy" id="52838"/>
    <lineage>
        <taxon>Eukaryota</taxon>
        <taxon>Viridiplantae</taxon>
        <taxon>Streptophyta</taxon>
        <taxon>Embryophyta</taxon>
        <taxon>Tracheophyta</taxon>
        <taxon>Spermatophyta</taxon>
        <taxon>Magnoliopsida</taxon>
        <taxon>Liliopsida</taxon>
        <taxon>Zingiberales</taxon>
        <taxon>Musaceae</taxon>
        <taxon>Musa</taxon>
    </lineage>
</organism>
<comment type="caution">
    <text evidence="14">The sequence shown here is derived from an EMBL/GenBank/DDBJ whole genome shotgun (WGS) entry which is preliminary data.</text>
</comment>
<comment type="subcellular location">
    <subcellularLocation>
        <location evidence="2">Nucleus</location>
    </subcellularLocation>
</comment>
<dbReference type="Proteomes" id="UP000317650">
    <property type="component" value="Chromosome 4"/>
</dbReference>
<dbReference type="GO" id="GO:0008270">
    <property type="term" value="F:zinc ion binding"/>
    <property type="evidence" value="ECO:0007669"/>
    <property type="project" value="UniProtKB-KW"/>
</dbReference>
<dbReference type="NCBIfam" id="TIGR01565">
    <property type="entry name" value="homeo_ZF_HD"/>
    <property type="match status" value="1"/>
</dbReference>
<name>A0A4V6T4R1_MUSBA</name>
<keyword evidence="9" id="KW-0371">Homeobox</keyword>
<evidence type="ECO:0000256" key="5">
    <source>
        <dbReference type="ARBA" id="ARBA00022771"/>
    </source>
</evidence>
<evidence type="ECO:0000256" key="8">
    <source>
        <dbReference type="ARBA" id="ARBA00023125"/>
    </source>
</evidence>
<feature type="region of interest" description="Disordered" evidence="12">
    <location>
        <begin position="85"/>
        <end position="117"/>
    </location>
</feature>
<evidence type="ECO:0000256" key="11">
    <source>
        <dbReference type="ARBA" id="ARBA00023242"/>
    </source>
</evidence>
<dbReference type="Pfam" id="PF04770">
    <property type="entry name" value="ZF-HD_dimer"/>
    <property type="match status" value="1"/>
</dbReference>
<accession>A0A4V6T4R1</accession>